<organism evidence="3 4">
    <name type="scientific">Acanthaster planci</name>
    <name type="common">Crown-of-thorns starfish</name>
    <dbReference type="NCBI Taxonomy" id="133434"/>
    <lineage>
        <taxon>Eukaryota</taxon>
        <taxon>Metazoa</taxon>
        <taxon>Echinodermata</taxon>
        <taxon>Eleutherozoa</taxon>
        <taxon>Asterozoa</taxon>
        <taxon>Asteroidea</taxon>
        <taxon>Valvatacea</taxon>
        <taxon>Valvatida</taxon>
        <taxon>Acanthasteridae</taxon>
        <taxon>Acanthaster</taxon>
    </lineage>
</organism>
<feature type="coiled-coil region" evidence="1">
    <location>
        <begin position="198"/>
        <end position="258"/>
    </location>
</feature>
<dbReference type="AlphaFoldDB" id="A0A8B7Z1K5"/>
<keyword evidence="1" id="KW-0175">Coiled coil</keyword>
<feature type="compositionally biased region" description="Basic residues" evidence="2">
    <location>
        <begin position="531"/>
        <end position="543"/>
    </location>
</feature>
<feature type="compositionally biased region" description="Basic and acidic residues" evidence="2">
    <location>
        <begin position="790"/>
        <end position="805"/>
    </location>
</feature>
<dbReference type="RefSeq" id="XP_022098857.1">
    <property type="nucleotide sequence ID" value="XM_022243165.1"/>
</dbReference>
<dbReference type="OrthoDB" id="10072259at2759"/>
<accession>A0A8B7Z1K5</accession>
<sequence length="965" mass="108942">MFNNQLGTKDLYSTNPSQFLQRSGLRSDYEDSAFNSSLSQSNSQIMSSQVDNSQSSSFDMFSQMMSQQQGFSQQTENSNNPQRFYMKYMSKAPLFNKEPDKNSSSRKKSFQEQLDSNKQKAKESDERDLINTFINLVKECTEEVKSAATDIRKDVDKNLSESASQFGSLIQKINEDLKHYHNTLLGAVKAREDQKTTLDSMQRDLTAKDAKIEVLEAQLAAADQQRDDRVVSSLVEAYTEQQKKNREQMDKMQAEQEAFCKTQLASLQLDQQKYIQRLESERGAAKAREPQMAMARGDDHGSRQAGVSLIPSVTETGHRPRSWQGWPQYQQIGYNDQVMRSYHENPGYQVIPLHSQPNNVSIGPVVIPTSVSSSNHGNCISLTPTSVALSVPHLQNRETYLPTTNQCYQGHNTHDQSSVNQQIGPDIPYLQTGSSSSQENRQSGPILQWGNQAALPLLSPTDASNQHGPWNKLKPSPVAAIAPQVKPREIVPPSQQQCSDESTEEAIINETPQAVATKRKKGQKRYQVAVKTRKQSSRLKSKQGSKPCNRRTSMGLDQENQVMREQHGKQRGVTVPSVDTVQPLQIKKLHHLLEREEDVYEFKEQRGKTVSNAKHKPQGNQDKRIQQIWPSRDRAGKDVQSNKNPSTVQRHLKEQSQKVLHPVPKHPMHSQAVDPLPRTTKRDVCSHTDSDKEAVSAISNKTKAKGKEKSCVKRNMSSEDGIFSQSRISTCTKSRDLRGDGARSSVDDPKVQRENVKISDVTVDGNSSDQEEDESQSPDEDASQELSSEYETKEDSEEQARELIKIQRKNKQPAKRKQLGMLASSPEQHYVSQLDTMPSYSDQEDSSEEMIFSLKLPDSPFLRKAGHNQTENPREREEQVVPMVRRFDILSTPYIQVNRERDTDNESTGTAYSVSVNAGRKLSRHAERKRRLSHYSGSSSSAAMLEITNCLRLQHHKIRRVSSCC</sequence>
<name>A0A8B7Z1K5_ACAPL</name>
<evidence type="ECO:0000256" key="1">
    <source>
        <dbReference type="SAM" id="Coils"/>
    </source>
</evidence>
<feature type="compositionally biased region" description="Polar residues" evidence="2">
    <location>
        <begin position="639"/>
        <end position="649"/>
    </location>
</feature>
<feature type="region of interest" description="Disordered" evidence="2">
    <location>
        <begin position="484"/>
        <end position="576"/>
    </location>
</feature>
<feature type="compositionally biased region" description="Basic residues" evidence="2">
    <location>
        <begin position="806"/>
        <end position="818"/>
    </location>
</feature>
<feature type="compositionally biased region" description="Polar residues" evidence="2">
    <location>
        <begin position="906"/>
        <end position="916"/>
    </location>
</feature>
<feature type="compositionally biased region" description="Low complexity" evidence="2">
    <location>
        <begin position="36"/>
        <end position="56"/>
    </location>
</feature>
<evidence type="ECO:0000313" key="4">
    <source>
        <dbReference type="RefSeq" id="XP_022098857.1"/>
    </source>
</evidence>
<keyword evidence="3" id="KW-1185">Reference proteome</keyword>
<feature type="region of interest" description="Disordered" evidence="2">
    <location>
        <begin position="95"/>
        <end position="125"/>
    </location>
</feature>
<dbReference type="OMA" id="QAFCKTQ"/>
<feature type="region of interest" description="Disordered" evidence="2">
    <location>
        <begin position="33"/>
        <end position="56"/>
    </location>
</feature>
<feature type="compositionally biased region" description="Polar residues" evidence="2">
    <location>
        <begin position="723"/>
        <end position="732"/>
    </location>
</feature>
<evidence type="ECO:0000256" key="2">
    <source>
        <dbReference type="SAM" id="MobiDB-lite"/>
    </source>
</evidence>
<feature type="region of interest" description="Disordered" evidence="2">
    <location>
        <begin position="900"/>
        <end position="938"/>
    </location>
</feature>
<feature type="compositionally biased region" description="Acidic residues" evidence="2">
    <location>
        <begin position="769"/>
        <end position="783"/>
    </location>
</feature>
<feature type="compositionally biased region" description="Basic and acidic residues" evidence="2">
    <location>
        <begin position="115"/>
        <end position="125"/>
    </location>
</feature>
<proteinExistence type="predicted"/>
<dbReference type="Proteomes" id="UP000694845">
    <property type="component" value="Unplaced"/>
</dbReference>
<feature type="region of interest" description="Disordered" evidence="2">
    <location>
        <begin position="604"/>
        <end position="829"/>
    </location>
</feature>
<feature type="region of interest" description="Disordered" evidence="2">
    <location>
        <begin position="405"/>
        <end position="443"/>
    </location>
</feature>
<feature type="compositionally biased region" description="Basic residues" evidence="2">
    <location>
        <begin position="921"/>
        <end position="933"/>
    </location>
</feature>
<feature type="compositionally biased region" description="Basic and acidic residues" evidence="2">
    <location>
        <begin position="621"/>
        <end position="637"/>
    </location>
</feature>
<evidence type="ECO:0000313" key="3">
    <source>
        <dbReference type="Proteomes" id="UP000694845"/>
    </source>
</evidence>
<protein>
    <submittedName>
        <fullName evidence="4">Uncharacterized protein LOC110983696 isoform X1</fullName>
    </submittedName>
</protein>
<feature type="compositionally biased region" description="Basic and acidic residues" evidence="2">
    <location>
        <begin position="733"/>
        <end position="757"/>
    </location>
</feature>
<feature type="compositionally biased region" description="Polar residues" evidence="2">
    <location>
        <begin position="405"/>
        <end position="423"/>
    </location>
</feature>
<gene>
    <name evidence="4" type="primary">LOC110983696</name>
</gene>
<dbReference type="GeneID" id="110983696"/>
<dbReference type="KEGG" id="aplc:110983696"/>
<reference evidence="4" key="1">
    <citation type="submission" date="2025-08" db="UniProtKB">
        <authorList>
            <consortium name="RefSeq"/>
        </authorList>
    </citation>
    <scope>IDENTIFICATION</scope>
</reference>
<feature type="compositionally biased region" description="Polar residues" evidence="2">
    <location>
        <begin position="431"/>
        <end position="443"/>
    </location>
</feature>
<feature type="compositionally biased region" description="Basic and acidic residues" evidence="2">
    <location>
        <begin position="680"/>
        <end position="694"/>
    </location>
</feature>